<dbReference type="AlphaFoldDB" id="L5KN82"/>
<evidence type="ECO:0000256" key="1">
    <source>
        <dbReference type="SAM" id="MobiDB-lite"/>
    </source>
</evidence>
<sequence>MRPRCTRTGAGGRSLGASSGPALARAELAAPCGPRWGVARDGGFRTPRSQGVSRSQTLEQREGRGGGTRSPVPPRPGDPCSKLRPRLRNQKWSLSEAGVEGPPEDPSGSRRPASRGDGALGRLRLHVGRRGLILGQLPDSQQES</sequence>
<gene>
    <name evidence="2" type="ORF">PAL_GLEAN10014579</name>
</gene>
<feature type="region of interest" description="Disordered" evidence="1">
    <location>
        <begin position="1"/>
        <end position="123"/>
    </location>
</feature>
<proteinExistence type="predicted"/>
<dbReference type="EMBL" id="KB030661">
    <property type="protein sequence ID" value="ELK12271.1"/>
    <property type="molecule type" value="Genomic_DNA"/>
</dbReference>
<organism evidence="2 3">
    <name type="scientific">Pteropus alecto</name>
    <name type="common">Black flying fox</name>
    <dbReference type="NCBI Taxonomy" id="9402"/>
    <lineage>
        <taxon>Eukaryota</taxon>
        <taxon>Metazoa</taxon>
        <taxon>Chordata</taxon>
        <taxon>Craniata</taxon>
        <taxon>Vertebrata</taxon>
        <taxon>Euteleostomi</taxon>
        <taxon>Mammalia</taxon>
        <taxon>Eutheria</taxon>
        <taxon>Laurasiatheria</taxon>
        <taxon>Chiroptera</taxon>
        <taxon>Yinpterochiroptera</taxon>
        <taxon>Pteropodoidea</taxon>
        <taxon>Pteropodidae</taxon>
        <taxon>Pteropodinae</taxon>
        <taxon>Pteropus</taxon>
    </lineage>
</organism>
<dbReference type="Proteomes" id="UP000010552">
    <property type="component" value="Unassembled WGS sequence"/>
</dbReference>
<evidence type="ECO:0000313" key="2">
    <source>
        <dbReference type="EMBL" id="ELK12271.1"/>
    </source>
</evidence>
<evidence type="ECO:0000313" key="3">
    <source>
        <dbReference type="Proteomes" id="UP000010552"/>
    </source>
</evidence>
<feature type="compositionally biased region" description="Low complexity" evidence="1">
    <location>
        <begin position="15"/>
        <end position="26"/>
    </location>
</feature>
<keyword evidence="3" id="KW-1185">Reference proteome</keyword>
<reference evidence="3" key="1">
    <citation type="journal article" date="2013" name="Science">
        <title>Comparative analysis of bat genomes provides insight into the evolution of flight and immunity.</title>
        <authorList>
            <person name="Zhang G."/>
            <person name="Cowled C."/>
            <person name="Shi Z."/>
            <person name="Huang Z."/>
            <person name="Bishop-Lilly K.A."/>
            <person name="Fang X."/>
            <person name="Wynne J.W."/>
            <person name="Xiong Z."/>
            <person name="Baker M.L."/>
            <person name="Zhao W."/>
            <person name="Tachedjian M."/>
            <person name="Zhu Y."/>
            <person name="Zhou P."/>
            <person name="Jiang X."/>
            <person name="Ng J."/>
            <person name="Yang L."/>
            <person name="Wu L."/>
            <person name="Xiao J."/>
            <person name="Feng Y."/>
            <person name="Chen Y."/>
            <person name="Sun X."/>
            <person name="Zhang Y."/>
            <person name="Marsh G.A."/>
            <person name="Crameri G."/>
            <person name="Broder C.C."/>
            <person name="Frey K.G."/>
            <person name="Wang L.F."/>
            <person name="Wang J."/>
        </authorList>
    </citation>
    <scope>NUCLEOTIDE SEQUENCE [LARGE SCALE GENOMIC DNA]</scope>
</reference>
<protein>
    <submittedName>
        <fullName evidence="2">Uncharacterized protein</fullName>
    </submittedName>
</protein>
<dbReference type="InParanoid" id="L5KN82"/>
<name>L5KN82_PTEAL</name>
<accession>L5KN82</accession>
<feature type="compositionally biased region" description="Polar residues" evidence="1">
    <location>
        <begin position="47"/>
        <end position="58"/>
    </location>
</feature>